<reference evidence="3 4" key="1">
    <citation type="journal article" date="2007" name="Int. J. Syst. Evol. Microbiol.">
        <title>Paenibacillus ginsengarvi sp. nov., isolated from soil from ginseng cultivation.</title>
        <authorList>
            <person name="Yoon M.H."/>
            <person name="Ten L.N."/>
            <person name="Im W.T."/>
        </authorList>
    </citation>
    <scope>NUCLEOTIDE SEQUENCE [LARGE SCALE GENOMIC DNA]</scope>
    <source>
        <strain evidence="3 4">KCTC 13059</strain>
    </source>
</reference>
<protein>
    <recommendedName>
        <fullName evidence="2">DUF4097 domain-containing protein</fullName>
    </recommendedName>
</protein>
<dbReference type="Proteomes" id="UP000282311">
    <property type="component" value="Unassembled WGS sequence"/>
</dbReference>
<gene>
    <name evidence="3" type="ORF">D7M11_16435</name>
</gene>
<dbReference type="Pfam" id="PF13349">
    <property type="entry name" value="DUF4097"/>
    <property type="match status" value="1"/>
</dbReference>
<evidence type="ECO:0000259" key="2">
    <source>
        <dbReference type="Pfam" id="PF13349"/>
    </source>
</evidence>
<accession>A0A3B0CCW5</accession>
<dbReference type="Gene3D" id="2.160.20.120">
    <property type="match status" value="1"/>
</dbReference>
<dbReference type="AlphaFoldDB" id="A0A3B0CCW5"/>
<keyword evidence="1" id="KW-1133">Transmembrane helix</keyword>
<dbReference type="EMBL" id="RBAH01000011">
    <property type="protein sequence ID" value="RKN83783.1"/>
    <property type="molecule type" value="Genomic_DNA"/>
</dbReference>
<organism evidence="3 4">
    <name type="scientific">Paenibacillus ginsengarvi</name>
    <dbReference type="NCBI Taxonomy" id="400777"/>
    <lineage>
        <taxon>Bacteria</taxon>
        <taxon>Bacillati</taxon>
        <taxon>Bacillota</taxon>
        <taxon>Bacilli</taxon>
        <taxon>Bacillales</taxon>
        <taxon>Paenibacillaceae</taxon>
        <taxon>Paenibacillus</taxon>
    </lineage>
</organism>
<feature type="domain" description="DUF4097" evidence="2">
    <location>
        <begin position="109"/>
        <end position="356"/>
    </location>
</feature>
<keyword evidence="1" id="KW-0472">Membrane</keyword>
<dbReference type="InterPro" id="IPR025164">
    <property type="entry name" value="Toastrack_DUF4097"/>
</dbReference>
<evidence type="ECO:0000313" key="3">
    <source>
        <dbReference type="EMBL" id="RKN83783.1"/>
    </source>
</evidence>
<keyword evidence="1" id="KW-0812">Transmembrane</keyword>
<keyword evidence="4" id="KW-1185">Reference proteome</keyword>
<evidence type="ECO:0000313" key="4">
    <source>
        <dbReference type="Proteomes" id="UP000282311"/>
    </source>
</evidence>
<proteinExistence type="predicted"/>
<comment type="caution">
    <text evidence="3">The sequence shown here is derived from an EMBL/GenBank/DDBJ whole genome shotgun (WGS) entry which is preliminary data.</text>
</comment>
<feature type="transmembrane region" description="Helical" evidence="1">
    <location>
        <begin position="61"/>
        <end position="79"/>
    </location>
</feature>
<name>A0A3B0CCW5_9BACL</name>
<sequence length="358" mass="38606">MPISRWISTIVHPYPRPKPNWPKVLNEVPPPVRFRILPYDVTLTSTTHTPLGGIMEVKKSGLIGVVLIGVLIWFGLSVWNSDEGFMSGLPFFGTKEVFIEKSFEASSLKNVEVDVSSSDINVIRGNSAQINVRVQGKASSKIASKIDLKAKTKGDTLELGIDQPTGFQFGFHYSNVSITVEVPEKQWNEIQAKVSSGNISVEKVDSKSIEAKASSGNIKLTASKAAEMELSTSSGNIKAADFKADSLKFHTSSGDVSLKDGEAKLKGDATSGNIRLEVDELLHDADLSTGSGNVTVTLDREPKSLAVDYRGGSGNGKIKWDGFRYEDKGKDGNMLKGSFGAGETKLKVTTGSGNFKMD</sequence>
<evidence type="ECO:0000256" key="1">
    <source>
        <dbReference type="SAM" id="Phobius"/>
    </source>
</evidence>